<dbReference type="EMBL" id="OU899035">
    <property type="protein sequence ID" value="CAH1725772.1"/>
    <property type="molecule type" value="Genomic_DNA"/>
</dbReference>
<accession>A0A9P0NK70</accession>
<evidence type="ECO:0000313" key="1">
    <source>
        <dbReference type="EMBL" id="CAH1725772.1"/>
    </source>
</evidence>
<name>A0A9P0NK70_APHGO</name>
<keyword evidence="2" id="KW-1185">Reference proteome</keyword>
<evidence type="ECO:0000313" key="2">
    <source>
        <dbReference type="Proteomes" id="UP001154329"/>
    </source>
</evidence>
<proteinExistence type="predicted"/>
<reference evidence="1" key="2">
    <citation type="submission" date="2022-10" db="EMBL/GenBank/DDBJ databases">
        <authorList>
            <consortium name="ENA_rothamsted_submissions"/>
            <consortium name="culmorum"/>
            <person name="King R."/>
        </authorList>
    </citation>
    <scope>NUCLEOTIDE SEQUENCE</scope>
</reference>
<dbReference type="AlphaFoldDB" id="A0A9P0NK70"/>
<dbReference type="Proteomes" id="UP001154329">
    <property type="component" value="Chromosome 2"/>
</dbReference>
<reference evidence="1" key="1">
    <citation type="submission" date="2022-02" db="EMBL/GenBank/DDBJ databases">
        <authorList>
            <person name="King R."/>
        </authorList>
    </citation>
    <scope>NUCLEOTIDE SEQUENCE</scope>
</reference>
<organism evidence="1 2">
    <name type="scientific">Aphis gossypii</name>
    <name type="common">Cotton aphid</name>
    <dbReference type="NCBI Taxonomy" id="80765"/>
    <lineage>
        <taxon>Eukaryota</taxon>
        <taxon>Metazoa</taxon>
        <taxon>Ecdysozoa</taxon>
        <taxon>Arthropoda</taxon>
        <taxon>Hexapoda</taxon>
        <taxon>Insecta</taxon>
        <taxon>Pterygota</taxon>
        <taxon>Neoptera</taxon>
        <taxon>Paraneoptera</taxon>
        <taxon>Hemiptera</taxon>
        <taxon>Sternorrhyncha</taxon>
        <taxon>Aphidomorpha</taxon>
        <taxon>Aphidoidea</taxon>
        <taxon>Aphididae</taxon>
        <taxon>Aphidini</taxon>
        <taxon>Aphis</taxon>
        <taxon>Aphis</taxon>
    </lineage>
</organism>
<gene>
    <name evidence="1" type="ORF">APHIGO_LOCUS6788</name>
</gene>
<sequence length="153" mass="18097">MNNKNKRFSYRDNYANHLLNQLDPIVFKIIDHIDRLYSEDRVFIHENFKSKPTTDIDSEPMISAVTSLIEILYGNSIWDPSMKEEIINHISIVGQYFRTPNLRFHLSSFHAILIYHIVRGFKEKLNEFDVDKRVQIVESIDPIDTYVAKLRRG</sequence>
<protein>
    <submittedName>
        <fullName evidence="1">Uncharacterized protein</fullName>
    </submittedName>
</protein>